<name>A0ABX7KC84_9SPHN</name>
<evidence type="ECO:0000259" key="1">
    <source>
        <dbReference type="Pfam" id="PF00345"/>
    </source>
</evidence>
<protein>
    <submittedName>
        <fullName evidence="2">Molecular chaperone</fullName>
    </submittedName>
</protein>
<gene>
    <name evidence="2" type="ORF">IDJ81_02640</name>
</gene>
<dbReference type="InterPro" id="IPR008962">
    <property type="entry name" value="PapD-like_sf"/>
</dbReference>
<dbReference type="InterPro" id="IPR050643">
    <property type="entry name" value="Periplasmic_pilus_chap"/>
</dbReference>
<dbReference type="PANTHER" id="PTHR30251:SF4">
    <property type="entry name" value="SLR1668 PROTEIN"/>
    <property type="match status" value="1"/>
</dbReference>
<dbReference type="Gene3D" id="2.60.40.10">
    <property type="entry name" value="Immunoglobulins"/>
    <property type="match status" value="1"/>
</dbReference>
<dbReference type="SUPFAM" id="SSF49354">
    <property type="entry name" value="PapD-like"/>
    <property type="match status" value="1"/>
</dbReference>
<reference evidence="2 3" key="1">
    <citation type="submission" date="2020-09" db="EMBL/GenBank/DDBJ databases">
        <title>Complete genome sequence of altererythrobacter flavus SS-21NJ, isolated from Dongying oil sludge in Shandong province.</title>
        <authorList>
            <person name="Sun S."/>
            <person name="Zhang Z."/>
        </authorList>
    </citation>
    <scope>NUCLEOTIDE SEQUENCE [LARGE SCALE GENOMIC DNA]</scope>
    <source>
        <strain evidence="2 3">SS-21NJ</strain>
    </source>
</reference>
<keyword evidence="3" id="KW-1185">Reference proteome</keyword>
<dbReference type="Pfam" id="PF00345">
    <property type="entry name" value="PapD_N"/>
    <property type="match status" value="1"/>
</dbReference>
<dbReference type="RefSeq" id="WP_205443517.1">
    <property type="nucleotide sequence ID" value="NZ_CP061510.1"/>
</dbReference>
<dbReference type="InterPro" id="IPR016147">
    <property type="entry name" value="Pili_assmbl_chaperone_N"/>
</dbReference>
<evidence type="ECO:0000313" key="3">
    <source>
        <dbReference type="Proteomes" id="UP000663637"/>
    </source>
</evidence>
<feature type="domain" description="Pili assembly chaperone N-terminal" evidence="1">
    <location>
        <begin position="40"/>
        <end position="155"/>
    </location>
</feature>
<sequence>MTRTRIFLRTIAAIVACGSFTPGTGSISAALSAPTDTGAGLNISPLRIEIESTQSGATVLVANRATRALPVQTRLFEWTQEGGEDVYAPSTALTISPSIISIPAGETQIVRLIRKSPATAGEKRYRLIVDQLPDPTLAHSGTAEARIRFNVPVFIDRDKAVPESLAWAIGPDGLTVTNSGGATAKIVRIDAKKANGAPIELQRNSLRYVMGGSMISWPVANACSLGPVTITVQMDGRTVDATPRTTCN</sequence>
<organism evidence="2 3">
    <name type="scientific">Tsuneonella flava</name>
    <dbReference type="NCBI Taxonomy" id="2055955"/>
    <lineage>
        <taxon>Bacteria</taxon>
        <taxon>Pseudomonadati</taxon>
        <taxon>Pseudomonadota</taxon>
        <taxon>Alphaproteobacteria</taxon>
        <taxon>Sphingomonadales</taxon>
        <taxon>Erythrobacteraceae</taxon>
        <taxon>Tsuneonella</taxon>
    </lineage>
</organism>
<proteinExistence type="predicted"/>
<evidence type="ECO:0000313" key="2">
    <source>
        <dbReference type="EMBL" id="QSB45072.1"/>
    </source>
</evidence>
<dbReference type="EMBL" id="CP061510">
    <property type="protein sequence ID" value="QSB45072.1"/>
    <property type="molecule type" value="Genomic_DNA"/>
</dbReference>
<dbReference type="InterPro" id="IPR013783">
    <property type="entry name" value="Ig-like_fold"/>
</dbReference>
<dbReference type="PANTHER" id="PTHR30251">
    <property type="entry name" value="PILUS ASSEMBLY CHAPERONE"/>
    <property type="match status" value="1"/>
</dbReference>
<accession>A0ABX7KC84</accession>
<dbReference type="Proteomes" id="UP000663637">
    <property type="component" value="Chromosome"/>
</dbReference>